<keyword evidence="1" id="KW-0472">Membrane</keyword>
<dbReference type="PANTHER" id="PTHR31446">
    <property type="entry name" value="ACID PHOSPHATASE/VANADIUM-DEPENDENT HALOPEROXIDASE-RELATED PROTEIN"/>
    <property type="match status" value="1"/>
</dbReference>
<dbReference type="OrthoDB" id="9792681at2"/>
<dbReference type="Pfam" id="PF02681">
    <property type="entry name" value="DUF212"/>
    <property type="match status" value="1"/>
</dbReference>
<organism evidence="2 3">
    <name type="scientific">Kiritimatiella glycovorans</name>
    <dbReference type="NCBI Taxonomy" id="1307763"/>
    <lineage>
        <taxon>Bacteria</taxon>
        <taxon>Pseudomonadati</taxon>
        <taxon>Kiritimatiellota</taxon>
        <taxon>Kiritimatiellia</taxon>
        <taxon>Kiritimatiellales</taxon>
        <taxon>Kiritimatiellaceae</taxon>
        <taxon>Kiritimatiella</taxon>
    </lineage>
</organism>
<keyword evidence="1" id="KW-1133">Transmembrane helix</keyword>
<evidence type="ECO:0000256" key="1">
    <source>
        <dbReference type="SAM" id="Phobius"/>
    </source>
</evidence>
<evidence type="ECO:0000313" key="3">
    <source>
        <dbReference type="Proteomes" id="UP000035268"/>
    </source>
</evidence>
<proteinExistence type="predicted"/>
<feature type="transmembrane region" description="Helical" evidence="1">
    <location>
        <begin position="129"/>
        <end position="149"/>
    </location>
</feature>
<accession>A0A0G3EDG2</accession>
<dbReference type="PANTHER" id="PTHR31446:SF29">
    <property type="entry name" value="ACID PHOSPHATASE_VANADIUM-DEPENDENT HALOPEROXIDASE-RELATED PROTEIN"/>
    <property type="match status" value="1"/>
</dbReference>
<dbReference type="EMBL" id="CP010904">
    <property type="protein sequence ID" value="AKJ64343.1"/>
    <property type="molecule type" value="Genomic_DNA"/>
</dbReference>
<dbReference type="InterPro" id="IPR003832">
    <property type="entry name" value="DUF212"/>
</dbReference>
<dbReference type="STRING" id="1307763.L21SP4_01091"/>
<evidence type="ECO:0000313" key="2">
    <source>
        <dbReference type="EMBL" id="AKJ64343.1"/>
    </source>
</evidence>
<feature type="transmembrane region" description="Helical" evidence="1">
    <location>
        <begin position="71"/>
        <end position="88"/>
    </location>
</feature>
<dbReference type="Proteomes" id="UP000035268">
    <property type="component" value="Chromosome"/>
</dbReference>
<dbReference type="KEGG" id="vbl:L21SP4_01091"/>
<keyword evidence="3" id="KW-1185">Reference proteome</keyword>
<gene>
    <name evidence="2" type="ORF">L21SP4_01091</name>
</gene>
<dbReference type="AlphaFoldDB" id="A0A0G3EDG2"/>
<dbReference type="RefSeq" id="WP_052881685.1">
    <property type="nucleotide sequence ID" value="NZ_CP010904.1"/>
</dbReference>
<sequence length="150" mass="15846">MDHAGIFQNLDLWSAVVGWLAAQTVKLIRETGKSGRVDWSYYLSTGGMPSAHSAFVCALAASVGLSAGFDTPLFAVALAFAGVVMFDAQSVRRAAGTQARLLNQLVEELFTEHHLSEHKLAELLGHTPVEVFIGMVTGIIAALAVHAVAG</sequence>
<name>A0A0G3EDG2_9BACT</name>
<keyword evidence="1" id="KW-0812">Transmembrane</keyword>
<reference evidence="2 3" key="2">
    <citation type="journal article" date="2016" name="ISME J.">
        <title>Characterization of the first cultured representative of Verrucomicrobia subdivision 5 indicates the proposal of a novel phylum.</title>
        <authorList>
            <person name="Spring S."/>
            <person name="Bunk B."/>
            <person name="Sproer C."/>
            <person name="Schumann P."/>
            <person name="Rohde M."/>
            <person name="Tindall B.J."/>
            <person name="Klenk H.P."/>
        </authorList>
    </citation>
    <scope>NUCLEOTIDE SEQUENCE [LARGE SCALE GENOMIC DNA]</scope>
    <source>
        <strain evidence="2 3">L21-Fru-AB</strain>
    </source>
</reference>
<reference evidence="3" key="1">
    <citation type="submission" date="2015-02" db="EMBL/GenBank/DDBJ databases">
        <title>Description and complete genome sequence of the first cultured representative of the subdivision 5 of the Verrucomicrobia phylum.</title>
        <authorList>
            <person name="Spring S."/>
            <person name="Bunk B."/>
            <person name="Sproer C."/>
            <person name="Klenk H.-P."/>
        </authorList>
    </citation>
    <scope>NUCLEOTIDE SEQUENCE [LARGE SCALE GENOMIC DNA]</scope>
    <source>
        <strain evidence="3">L21-Fru-AB</strain>
    </source>
</reference>
<protein>
    <submittedName>
        <fullName evidence="2">Divergent PAP2 family protein</fullName>
    </submittedName>
</protein>